<comment type="caution">
    <text evidence="1">The sequence shown here is derived from an EMBL/GenBank/DDBJ whole genome shotgun (WGS) entry which is preliminary data.</text>
</comment>
<dbReference type="Proteomes" id="UP001386955">
    <property type="component" value="Unassembled WGS sequence"/>
</dbReference>
<organism evidence="1 2">
    <name type="scientific">Psophocarpus tetragonolobus</name>
    <name type="common">Winged bean</name>
    <name type="synonym">Dolichos tetragonolobus</name>
    <dbReference type="NCBI Taxonomy" id="3891"/>
    <lineage>
        <taxon>Eukaryota</taxon>
        <taxon>Viridiplantae</taxon>
        <taxon>Streptophyta</taxon>
        <taxon>Embryophyta</taxon>
        <taxon>Tracheophyta</taxon>
        <taxon>Spermatophyta</taxon>
        <taxon>Magnoliopsida</taxon>
        <taxon>eudicotyledons</taxon>
        <taxon>Gunneridae</taxon>
        <taxon>Pentapetalae</taxon>
        <taxon>rosids</taxon>
        <taxon>fabids</taxon>
        <taxon>Fabales</taxon>
        <taxon>Fabaceae</taxon>
        <taxon>Papilionoideae</taxon>
        <taxon>50 kb inversion clade</taxon>
        <taxon>NPAAA clade</taxon>
        <taxon>indigoferoid/millettioid clade</taxon>
        <taxon>Phaseoleae</taxon>
        <taxon>Psophocarpus</taxon>
    </lineage>
</organism>
<name>A0AAN9XE37_PSOTE</name>
<keyword evidence="2" id="KW-1185">Reference proteome</keyword>
<evidence type="ECO:0000313" key="2">
    <source>
        <dbReference type="Proteomes" id="UP001386955"/>
    </source>
</evidence>
<sequence length="176" mass="19260">MIERGVNLKGIDKCRWRLEGCVDKRWQPQSDMLKLNLVLDQDSSHLFTLYVNRHLSPCASTNLEVPSSLFPQWARQGEEVIGARSGPLIAASGAFVSAAPGTERNAAEGLMEESLPGNSLSVCSGYQGVQGRSFQVSLDMDRLVNVPLVWELFTPSPVARSIRRGPLSATYSDSPI</sequence>
<gene>
    <name evidence="1" type="ORF">VNO78_23538</name>
</gene>
<reference evidence="1 2" key="1">
    <citation type="submission" date="2024-01" db="EMBL/GenBank/DDBJ databases">
        <title>The genomes of 5 underutilized Papilionoideae crops provide insights into root nodulation and disease resistanc.</title>
        <authorList>
            <person name="Jiang F."/>
        </authorList>
    </citation>
    <scope>NUCLEOTIDE SEQUENCE [LARGE SCALE GENOMIC DNA]</scope>
    <source>
        <strain evidence="1">DUOXIRENSHENG_FW03</strain>
        <tissue evidence="1">Leaves</tissue>
    </source>
</reference>
<proteinExistence type="predicted"/>
<protein>
    <submittedName>
        <fullName evidence="1">Uncharacterized protein</fullName>
    </submittedName>
</protein>
<dbReference type="AlphaFoldDB" id="A0AAN9XE37"/>
<accession>A0AAN9XE37</accession>
<dbReference type="EMBL" id="JAYMYS010000006">
    <property type="protein sequence ID" value="KAK7388711.1"/>
    <property type="molecule type" value="Genomic_DNA"/>
</dbReference>
<evidence type="ECO:0000313" key="1">
    <source>
        <dbReference type="EMBL" id="KAK7388711.1"/>
    </source>
</evidence>